<dbReference type="AlphaFoldDB" id="A0A4R1R1E6"/>
<dbReference type="Pfam" id="PF07949">
    <property type="entry name" value="YbbR"/>
    <property type="match status" value="1"/>
</dbReference>
<dbReference type="STRING" id="1650663.GCA_001486665_03247"/>
<keyword evidence="1" id="KW-0812">Transmembrane</keyword>
<dbReference type="InterPro" id="IPR012505">
    <property type="entry name" value="YbbR"/>
</dbReference>
<keyword evidence="1" id="KW-0472">Membrane</keyword>
<comment type="caution">
    <text evidence="2">The sequence shown here is derived from an EMBL/GenBank/DDBJ whole genome shotgun (WGS) entry which is preliminary data.</text>
</comment>
<proteinExistence type="predicted"/>
<sequence length="424" mass="45880">MKKDKDKSLLDDRRFSIPLSILLAVALWMVVTMVINPNQSTTIYNVPVDFTYNSTSYTSKGLDIVNNPQKNVSLKLEGNGYDLSGLKAEDFVVYPDYSSVNGPGEVTLPLRVLVRDSASQVKASVNKDERVTVVFDSVEEKTFTVQVQASDLAIADGYKLQGTVASPSMVTVSGPASEVDRIDRIVARVEPSSDLKNMSESKIKTVTLEAQDAEGEALSLQYTTMDTTVVDVTINIYQTKELPLVVNFINVPEGFDLNTLKYSLSQETMVVSGKPEALESLTELAVSDFDLSTFEMDKSYSLNVNLPKGVESKDNVKTITLSFDTTGLASRTLNVANIRTINTPDGYSVKVNDTRVANVTLIGPEDELEELSPSSVVATVDMSQSQVVEGTESLSVSISVPSSSTIFAVGSYSVECSITVDSGS</sequence>
<evidence type="ECO:0000313" key="2">
    <source>
        <dbReference type="EMBL" id="TCL59134.1"/>
    </source>
</evidence>
<dbReference type="PANTHER" id="PTHR37804:SF1">
    <property type="entry name" value="CDAA REGULATORY PROTEIN CDAR"/>
    <property type="match status" value="1"/>
</dbReference>
<dbReference type="Gene3D" id="2.170.120.40">
    <property type="entry name" value="YbbR-like domain"/>
    <property type="match status" value="2"/>
</dbReference>
<evidence type="ECO:0000313" key="3">
    <source>
        <dbReference type="Proteomes" id="UP000295184"/>
    </source>
</evidence>
<dbReference type="RefSeq" id="WP_058966738.1">
    <property type="nucleotide sequence ID" value="NZ_CABKVM010000019.1"/>
</dbReference>
<dbReference type="Gene3D" id="2.170.120.30">
    <property type="match status" value="2"/>
</dbReference>
<protein>
    <submittedName>
        <fullName evidence="2">YbbR domain-containing protein</fullName>
    </submittedName>
</protein>
<dbReference type="EMBL" id="SLUM01000006">
    <property type="protein sequence ID" value="TCL59134.1"/>
    <property type="molecule type" value="Genomic_DNA"/>
</dbReference>
<dbReference type="OrthoDB" id="1859850at2"/>
<organism evidence="2 3">
    <name type="scientific">Allofournierella massiliensis</name>
    <dbReference type="NCBI Taxonomy" id="1650663"/>
    <lineage>
        <taxon>Bacteria</taxon>
        <taxon>Bacillati</taxon>
        <taxon>Bacillota</taxon>
        <taxon>Clostridia</taxon>
        <taxon>Eubacteriales</taxon>
        <taxon>Oscillospiraceae</taxon>
        <taxon>Allofournierella</taxon>
    </lineage>
</organism>
<keyword evidence="1" id="KW-1133">Transmembrane helix</keyword>
<reference evidence="2 3" key="1">
    <citation type="submission" date="2019-03" db="EMBL/GenBank/DDBJ databases">
        <title>Genomic Encyclopedia of Type Strains, Phase IV (KMG-IV): sequencing the most valuable type-strain genomes for metagenomic binning, comparative biology and taxonomic classification.</title>
        <authorList>
            <person name="Goeker M."/>
        </authorList>
    </citation>
    <scope>NUCLEOTIDE SEQUENCE [LARGE SCALE GENOMIC DNA]</scope>
    <source>
        <strain evidence="2 3">DSM 100451</strain>
    </source>
</reference>
<dbReference type="Proteomes" id="UP000295184">
    <property type="component" value="Unassembled WGS sequence"/>
</dbReference>
<gene>
    <name evidence="2" type="ORF">EDD77_10648</name>
</gene>
<dbReference type="PANTHER" id="PTHR37804">
    <property type="entry name" value="CDAA REGULATORY PROTEIN CDAR"/>
    <property type="match status" value="1"/>
</dbReference>
<evidence type="ECO:0000256" key="1">
    <source>
        <dbReference type="SAM" id="Phobius"/>
    </source>
</evidence>
<feature type="transmembrane region" description="Helical" evidence="1">
    <location>
        <begin position="15"/>
        <end position="35"/>
    </location>
</feature>
<accession>A0A4R1R1E6</accession>
<name>A0A4R1R1E6_9FIRM</name>
<dbReference type="InterPro" id="IPR053154">
    <property type="entry name" value="c-di-AMP_regulator"/>
</dbReference>